<evidence type="ECO:0000256" key="1">
    <source>
        <dbReference type="SAM" id="SignalP"/>
    </source>
</evidence>
<reference evidence="3" key="1">
    <citation type="journal article" date="2019" name="Int. J. Syst. Evol. Microbiol.">
        <title>The Global Catalogue of Microorganisms (GCM) 10K type strain sequencing project: providing services to taxonomists for standard genome sequencing and annotation.</title>
        <authorList>
            <consortium name="The Broad Institute Genomics Platform"/>
            <consortium name="The Broad Institute Genome Sequencing Center for Infectious Disease"/>
            <person name="Wu L."/>
            <person name="Ma J."/>
        </authorList>
    </citation>
    <scope>NUCLEOTIDE SEQUENCE [LARGE SCALE GENOMIC DNA]</scope>
    <source>
        <strain evidence="3">CCUG 60742</strain>
    </source>
</reference>
<protein>
    <recommendedName>
        <fullName evidence="4">Outer membrane protein beta-barrel domain-containing protein</fullName>
    </recommendedName>
</protein>
<keyword evidence="3" id="KW-1185">Reference proteome</keyword>
<sequence>MKTLSRFLTYFSIVFTSSAMAQTTEFLGTVKLGPKAHVVKIVTIPDCPQPYTPPAGTAGTQIKFETKLTNGKTDITIKDKVTPTAGNAIMIKANKVLKILMSPNSEGKAELYTDDKDKTVLYVNYWLNGTNTVLAGQTIERYQPEYDCNGTAKMVPVANSKLVLQKNEDYYLAKVLPGANDMQTTWFKNSEHLRVYDKAGNMLYYLVDHYSRNTKYVLELDNRESINFNSASVTLGALVIPFKYRFGYKGDKATVKSDATAALNIGAFGGIKVTNYSIINKAGTYTQSSNFALRVGPFLNLATTSLDKTTTTNGLTPLTADEKQNIGVFSTGVGLTAEIKKFQFGAFGGWDFGLGPEHVNWNYDKRFWIGFGIGYKLTDLFSQ</sequence>
<evidence type="ECO:0000313" key="2">
    <source>
        <dbReference type="EMBL" id="MFD0763309.1"/>
    </source>
</evidence>
<comment type="caution">
    <text evidence="2">The sequence shown here is derived from an EMBL/GenBank/DDBJ whole genome shotgun (WGS) entry which is preliminary data.</text>
</comment>
<dbReference type="RefSeq" id="WP_377137260.1">
    <property type="nucleotide sequence ID" value="NZ_JBHTIA010000002.1"/>
</dbReference>
<organism evidence="2 3">
    <name type="scientific">Mucilaginibacter lutimaris</name>
    <dbReference type="NCBI Taxonomy" id="931629"/>
    <lineage>
        <taxon>Bacteria</taxon>
        <taxon>Pseudomonadati</taxon>
        <taxon>Bacteroidota</taxon>
        <taxon>Sphingobacteriia</taxon>
        <taxon>Sphingobacteriales</taxon>
        <taxon>Sphingobacteriaceae</taxon>
        <taxon>Mucilaginibacter</taxon>
    </lineage>
</organism>
<feature type="chain" id="PRO_5046439901" description="Outer membrane protein beta-barrel domain-containing protein" evidence="1">
    <location>
        <begin position="22"/>
        <end position="383"/>
    </location>
</feature>
<feature type="signal peptide" evidence="1">
    <location>
        <begin position="1"/>
        <end position="21"/>
    </location>
</feature>
<gene>
    <name evidence="2" type="ORF">ACFQZI_00495</name>
</gene>
<accession>A0ABW2ZB94</accession>
<dbReference type="Proteomes" id="UP001597073">
    <property type="component" value="Unassembled WGS sequence"/>
</dbReference>
<evidence type="ECO:0008006" key="4">
    <source>
        <dbReference type="Google" id="ProtNLM"/>
    </source>
</evidence>
<dbReference type="EMBL" id="JBHTIA010000002">
    <property type="protein sequence ID" value="MFD0763309.1"/>
    <property type="molecule type" value="Genomic_DNA"/>
</dbReference>
<evidence type="ECO:0000313" key="3">
    <source>
        <dbReference type="Proteomes" id="UP001597073"/>
    </source>
</evidence>
<proteinExistence type="predicted"/>
<keyword evidence="1" id="KW-0732">Signal</keyword>
<name>A0ABW2ZB94_9SPHI</name>